<dbReference type="OrthoDB" id="1829141at2"/>
<protein>
    <submittedName>
        <fullName evidence="2">Uncharacterized protein</fullName>
    </submittedName>
</protein>
<sequence>MAYGDYETYSRDNSARGYASQADRHMEVDLKCPNCMGERDIDVNNMVLFCPYCDSRQILSDYEMEAYCRLKGITPPVKAAPPVYNNYIPSETIVMREYVPNPQPVYQPQPQPQNGKSNRILWIIGFCCAPQFTIPLWFIVTKRIPTKVKVIVGVILLFIIIGAAT</sequence>
<comment type="caution">
    <text evidence="2">The sequence shown here is derived from an EMBL/GenBank/DDBJ whole genome shotgun (WGS) entry which is preliminary data.</text>
</comment>
<feature type="transmembrane region" description="Helical" evidence="1">
    <location>
        <begin position="146"/>
        <end position="164"/>
    </location>
</feature>
<name>A0A011V691_RUMAL</name>
<dbReference type="RefSeq" id="WP_037285032.1">
    <property type="nucleotide sequence ID" value="NZ_JEOB01000001.1"/>
</dbReference>
<keyword evidence="1" id="KW-0472">Membrane</keyword>
<accession>A0A011V691</accession>
<keyword evidence="3" id="KW-1185">Reference proteome</keyword>
<reference evidence="2 3" key="1">
    <citation type="submission" date="2013-06" db="EMBL/GenBank/DDBJ databases">
        <title>Rumen cellulosomics: divergent fiber-degrading strategies revealed by comparative genome-wide analysis of six Ruminococcal strains.</title>
        <authorList>
            <person name="Dassa B."/>
            <person name="Borovok I."/>
            <person name="Lamed R."/>
            <person name="Flint H."/>
            <person name="Yeoman C.J."/>
            <person name="White B."/>
            <person name="Bayer E.A."/>
        </authorList>
    </citation>
    <scope>NUCLEOTIDE SEQUENCE [LARGE SCALE GENOMIC DNA]</scope>
    <source>
        <strain evidence="2 3">SY3</strain>
    </source>
</reference>
<evidence type="ECO:0000313" key="3">
    <source>
        <dbReference type="Proteomes" id="UP000021369"/>
    </source>
</evidence>
<dbReference type="Proteomes" id="UP000021369">
    <property type="component" value="Unassembled WGS sequence"/>
</dbReference>
<dbReference type="PATRIC" id="fig|1341156.4.peg.374"/>
<dbReference type="EMBL" id="JEOB01000001">
    <property type="protein sequence ID" value="EXM41052.1"/>
    <property type="molecule type" value="Genomic_DNA"/>
</dbReference>
<dbReference type="AlphaFoldDB" id="A0A011V691"/>
<keyword evidence="1" id="KW-1133">Transmembrane helix</keyword>
<evidence type="ECO:0000256" key="1">
    <source>
        <dbReference type="SAM" id="Phobius"/>
    </source>
</evidence>
<keyword evidence="1" id="KW-0812">Transmembrane</keyword>
<proteinExistence type="predicted"/>
<feature type="transmembrane region" description="Helical" evidence="1">
    <location>
        <begin position="120"/>
        <end position="140"/>
    </location>
</feature>
<gene>
    <name evidence="2" type="ORF">RASY3_03270</name>
</gene>
<evidence type="ECO:0000313" key="2">
    <source>
        <dbReference type="EMBL" id="EXM41052.1"/>
    </source>
</evidence>
<organism evidence="2 3">
    <name type="scientific">Ruminococcus albus SY3</name>
    <dbReference type="NCBI Taxonomy" id="1341156"/>
    <lineage>
        <taxon>Bacteria</taxon>
        <taxon>Bacillati</taxon>
        <taxon>Bacillota</taxon>
        <taxon>Clostridia</taxon>
        <taxon>Eubacteriales</taxon>
        <taxon>Oscillospiraceae</taxon>
        <taxon>Ruminococcus</taxon>
    </lineage>
</organism>